<dbReference type="SUPFAM" id="SSF49344">
    <property type="entry name" value="CBD9-like"/>
    <property type="match status" value="1"/>
</dbReference>
<gene>
    <name evidence="3" type="ORF">E6K81_13180</name>
</gene>
<organism evidence="3 4">
    <name type="scientific">Eiseniibacteriota bacterium</name>
    <dbReference type="NCBI Taxonomy" id="2212470"/>
    <lineage>
        <taxon>Bacteria</taxon>
        <taxon>Candidatus Eiseniibacteriota</taxon>
    </lineage>
</organism>
<evidence type="ECO:0000313" key="3">
    <source>
        <dbReference type="EMBL" id="TMQ70215.1"/>
    </source>
</evidence>
<protein>
    <recommendedName>
        <fullName evidence="5">Discoidin domain-containing protein</fullName>
    </recommendedName>
</protein>
<dbReference type="Proteomes" id="UP000319771">
    <property type="component" value="Unassembled WGS sequence"/>
</dbReference>
<reference evidence="3 4" key="1">
    <citation type="journal article" date="2019" name="Nat. Microbiol.">
        <title>Mediterranean grassland soil C-N compound turnover is dependent on rainfall and depth, and is mediated by genomically divergent microorganisms.</title>
        <authorList>
            <person name="Diamond S."/>
            <person name="Andeer P.F."/>
            <person name="Li Z."/>
            <person name="Crits-Christoph A."/>
            <person name="Burstein D."/>
            <person name="Anantharaman K."/>
            <person name="Lane K.R."/>
            <person name="Thomas B.C."/>
            <person name="Pan C."/>
            <person name="Northen T.R."/>
            <person name="Banfield J.F."/>
        </authorList>
    </citation>
    <scope>NUCLEOTIDE SEQUENCE [LARGE SCALE GENOMIC DNA]</scope>
    <source>
        <strain evidence="3">WS_11</strain>
    </source>
</reference>
<dbReference type="EMBL" id="VBPB01000242">
    <property type="protein sequence ID" value="TMQ70215.1"/>
    <property type="molecule type" value="Genomic_DNA"/>
</dbReference>
<accession>A0A538U2S7</accession>
<evidence type="ECO:0000313" key="4">
    <source>
        <dbReference type="Proteomes" id="UP000319771"/>
    </source>
</evidence>
<name>A0A538U2S7_UNCEI</name>
<feature type="region of interest" description="Disordered" evidence="1">
    <location>
        <begin position="69"/>
        <end position="93"/>
    </location>
</feature>
<keyword evidence="2" id="KW-0732">Signal</keyword>
<dbReference type="AlphaFoldDB" id="A0A538U2S7"/>
<evidence type="ECO:0000256" key="1">
    <source>
        <dbReference type="SAM" id="MobiDB-lite"/>
    </source>
</evidence>
<evidence type="ECO:0000256" key="2">
    <source>
        <dbReference type="SAM" id="SignalP"/>
    </source>
</evidence>
<feature type="chain" id="PRO_5022195263" description="Discoidin domain-containing protein" evidence="2">
    <location>
        <begin position="29"/>
        <end position="93"/>
    </location>
</feature>
<feature type="region of interest" description="Disordered" evidence="1">
    <location>
        <begin position="25"/>
        <end position="45"/>
    </location>
</feature>
<comment type="caution">
    <text evidence="3">The sequence shown here is derived from an EMBL/GenBank/DDBJ whole genome shotgun (WGS) entry which is preliminary data.</text>
</comment>
<sequence length="93" mass="9918">MHVAARSPIRLAVLGLLALATLAPKARAAAPQPGPPLTIRRAPGPISIDGDLSDAGWQGIESDTTWYETNVGDNVPPQVKNEGYLAYDDRTRN</sequence>
<proteinExistence type="predicted"/>
<evidence type="ECO:0008006" key="5">
    <source>
        <dbReference type="Google" id="ProtNLM"/>
    </source>
</evidence>
<feature type="signal peptide" evidence="2">
    <location>
        <begin position="1"/>
        <end position="28"/>
    </location>
</feature>